<dbReference type="SUPFAM" id="SSF56235">
    <property type="entry name" value="N-terminal nucleophile aminohydrolases (Ntn hydrolases)"/>
    <property type="match status" value="1"/>
</dbReference>
<comment type="caution">
    <text evidence="5">The sequence shown here is derived from an EMBL/GenBank/DDBJ whole genome shotgun (WGS) entry which is preliminary data.</text>
</comment>
<dbReference type="Gene3D" id="3.60.20.40">
    <property type="match status" value="1"/>
</dbReference>
<dbReference type="InterPro" id="IPR043137">
    <property type="entry name" value="GGT_ssub_C"/>
</dbReference>
<evidence type="ECO:0000256" key="3">
    <source>
        <dbReference type="ARBA" id="ARBA00022801"/>
    </source>
</evidence>
<dbReference type="AlphaFoldDB" id="A0A953NAY4"/>
<keyword evidence="4" id="KW-0865">Zymogen</keyword>
<dbReference type="Pfam" id="PF01019">
    <property type="entry name" value="G_glu_transpept"/>
    <property type="match status" value="2"/>
</dbReference>
<evidence type="ECO:0000256" key="1">
    <source>
        <dbReference type="ARBA" id="ARBA00009381"/>
    </source>
</evidence>
<organism evidence="5 6">
    <name type="scientific">Zwartia hollandica</name>
    <dbReference type="NCBI Taxonomy" id="324606"/>
    <lineage>
        <taxon>Bacteria</taxon>
        <taxon>Pseudomonadati</taxon>
        <taxon>Pseudomonadota</taxon>
        <taxon>Betaproteobacteria</taxon>
        <taxon>Burkholderiales</taxon>
        <taxon>Alcaligenaceae</taxon>
        <taxon>Zwartia</taxon>
    </lineage>
</organism>
<protein>
    <submittedName>
        <fullName evidence="5">Gamma-glutamyltransferase family protein</fullName>
    </submittedName>
</protein>
<reference evidence="5" key="1">
    <citation type="submission" date="2021-07" db="EMBL/GenBank/DDBJ databases">
        <title>New genus and species of the family Alcaligenaceae.</title>
        <authorList>
            <person name="Hahn M.W."/>
        </authorList>
    </citation>
    <scope>NUCLEOTIDE SEQUENCE</scope>
    <source>
        <strain evidence="5">LF4-65</strain>
    </source>
</reference>
<keyword evidence="3" id="KW-0378">Hydrolase</keyword>
<dbReference type="InterPro" id="IPR029055">
    <property type="entry name" value="Ntn_hydrolases_N"/>
</dbReference>
<evidence type="ECO:0000256" key="2">
    <source>
        <dbReference type="ARBA" id="ARBA00022679"/>
    </source>
</evidence>
<evidence type="ECO:0000313" key="5">
    <source>
        <dbReference type="EMBL" id="MBZ1349921.1"/>
    </source>
</evidence>
<accession>A0A953NAY4</accession>
<dbReference type="PANTHER" id="PTHR43199">
    <property type="entry name" value="GLUTATHIONE HYDROLASE"/>
    <property type="match status" value="1"/>
</dbReference>
<dbReference type="InterPro" id="IPR051792">
    <property type="entry name" value="GGT_bact"/>
</dbReference>
<dbReference type="PRINTS" id="PR01210">
    <property type="entry name" value="GGTRANSPTASE"/>
</dbReference>
<evidence type="ECO:0000256" key="4">
    <source>
        <dbReference type="ARBA" id="ARBA00023145"/>
    </source>
</evidence>
<gene>
    <name evidence="5" type="ORF">KZZ10_04620</name>
</gene>
<dbReference type="GO" id="GO:0016740">
    <property type="term" value="F:transferase activity"/>
    <property type="evidence" value="ECO:0007669"/>
    <property type="project" value="UniProtKB-KW"/>
</dbReference>
<dbReference type="PANTHER" id="PTHR43199:SF1">
    <property type="entry name" value="GLUTATHIONE HYDROLASE PROENZYME"/>
    <property type="match status" value="1"/>
</dbReference>
<dbReference type="EMBL" id="JAHXRI010000006">
    <property type="protein sequence ID" value="MBZ1349921.1"/>
    <property type="molecule type" value="Genomic_DNA"/>
</dbReference>
<name>A0A953NAY4_9BURK</name>
<sequence length="524" mass="55418">MTENFSSTQTIHKTVIATKGGVVAAQHRRAAEVGAAVLDAGGDAVDAAIATSFAIGVVEPWMSGPAAGGAMVLWRANEGRARVVNFGCRSPRELNPANYPLSGTGKSSDLFPWPSVVDDRNVMGATAVAVPGVVAGMDLAHQHFGRMPWKDLVMPAAGLAEEGLLVDWYTTLVTAANARVLSKDPDTAAMFLEQGHWPIAGEWTSLNERHLDQKAFAQTLRQIAEGGSKAFYQGDIAAKLVNDIRAKGGCLSMQDLADYRAELVEPLTINYRGGRVFATPGLTGGPTFGKALELLASELNPVKGTPGASTYTAFARALDAAFKLRFENMGDHESPKAPGSTTHFSVVDRHGNMCAVTQTLLSIFGSRVVSPSTGLLLNNGIMWFDPEPGKPNSLAPNKRCLANYNPVIGEDASGRRFAIGASGGRKILGAVMQLSSFIMDHGLSLEEAFHTPRIDVSGVGKVTADQALPADVLAALEKIFPVTATRRNVYPYAFACPAGVMRDGELNMGCTEIMSPYGDAITGG</sequence>
<comment type="similarity">
    <text evidence="1">Belongs to the gamma-glutamyltransferase family.</text>
</comment>
<dbReference type="GO" id="GO:0016787">
    <property type="term" value="F:hydrolase activity"/>
    <property type="evidence" value="ECO:0007669"/>
    <property type="project" value="UniProtKB-KW"/>
</dbReference>
<evidence type="ECO:0000313" key="6">
    <source>
        <dbReference type="Proteomes" id="UP000739565"/>
    </source>
</evidence>
<dbReference type="Proteomes" id="UP000739565">
    <property type="component" value="Unassembled WGS sequence"/>
</dbReference>
<dbReference type="RefSeq" id="WP_259660332.1">
    <property type="nucleotide sequence ID" value="NZ_JAHXRI010000006.1"/>
</dbReference>
<keyword evidence="2" id="KW-0808">Transferase</keyword>
<keyword evidence="6" id="KW-1185">Reference proteome</keyword>
<proteinExistence type="inferred from homology"/>